<evidence type="ECO:0000313" key="8">
    <source>
        <dbReference type="EMBL" id="CCC66794.1"/>
    </source>
</evidence>
<dbReference type="PROSITE" id="PS00028">
    <property type="entry name" value="ZINC_FINGER_C2H2_1"/>
    <property type="match status" value="1"/>
</dbReference>
<name>G0V5Q6_NAUCA</name>
<feature type="compositionally biased region" description="Polar residues" evidence="6">
    <location>
        <begin position="81"/>
        <end position="109"/>
    </location>
</feature>
<dbReference type="OrthoDB" id="10018191at2759"/>
<feature type="domain" description="C2H2-type" evidence="7">
    <location>
        <begin position="314"/>
        <end position="341"/>
    </location>
</feature>
<dbReference type="PROSITE" id="PS50157">
    <property type="entry name" value="ZINC_FINGER_C2H2_2"/>
    <property type="match status" value="1"/>
</dbReference>
<keyword evidence="9" id="KW-1185">Reference proteome</keyword>
<feature type="region of interest" description="Disordered" evidence="6">
    <location>
        <begin position="81"/>
        <end position="113"/>
    </location>
</feature>
<dbReference type="Pfam" id="PF00096">
    <property type="entry name" value="zf-C2H2"/>
    <property type="match status" value="1"/>
</dbReference>
<feature type="region of interest" description="Disordered" evidence="6">
    <location>
        <begin position="245"/>
        <end position="284"/>
    </location>
</feature>
<keyword evidence="4" id="KW-0862">Zinc</keyword>
<feature type="compositionally biased region" description="Low complexity" evidence="6">
    <location>
        <begin position="200"/>
        <end position="211"/>
    </location>
</feature>
<dbReference type="EMBL" id="HE576752">
    <property type="protein sequence ID" value="CCC66794.1"/>
    <property type="molecule type" value="Genomic_DNA"/>
</dbReference>
<dbReference type="Gene3D" id="3.30.160.60">
    <property type="entry name" value="Classic Zinc Finger"/>
    <property type="match status" value="1"/>
</dbReference>
<accession>G0V5Q6</accession>
<dbReference type="SUPFAM" id="SSF57667">
    <property type="entry name" value="beta-beta-alpha zinc fingers"/>
    <property type="match status" value="1"/>
</dbReference>
<dbReference type="FunCoup" id="G0V5Q6">
    <property type="interactions" value="55"/>
</dbReference>
<dbReference type="FunFam" id="3.30.160.60:FF:000303">
    <property type="entry name" value="Zinc finger protein 41"/>
    <property type="match status" value="1"/>
</dbReference>
<keyword evidence="2" id="KW-0677">Repeat</keyword>
<dbReference type="GO" id="GO:0008270">
    <property type="term" value="F:zinc ion binding"/>
    <property type="evidence" value="ECO:0007669"/>
    <property type="project" value="UniProtKB-KW"/>
</dbReference>
<evidence type="ECO:0000256" key="6">
    <source>
        <dbReference type="SAM" id="MobiDB-lite"/>
    </source>
</evidence>
<sequence length="478" mass="52711">MTTTTSQFIQNNAALPTLMNPISTTNNHHHEPSRGLLTTNSTGTSSPTDSSILEPSNGSSAFNSRLTSPLIRSNELNANYSNVPSRLPSTSYFAQHPQQQTPPLLNPGSTRDIPLRTNSIPNIITTTQNNGGGGGGSIILPPISSFDSLILAAQSTSVTNTKRSNSLQAGFTIPVPEGSNLKEPIPIHKPKSRRTLIPRSSSVSHTSSNSNSIPSFNTLLASSIQNSPVTTPSISADSILNNIKRDGASEGSQSDVSIDGDSIHTNATDKTGSGNNKGSVTKTRRKKQCPTCLNYYANLSTHKSTHLTPEDRPHKCPICERGFARNNDLIRHKKRHWKDEFKKDKMKLLLSETGSTDLSTKEQKEILKKNQLKALHQIRGAFKCPYNKALIDLDMETYPYKSKNLNFTPLNCHQTGVFSRCDTYKNHLKALHFEYPPKTKKEDRAVMPGNCKHCGMKFENVDVWLNKHVGKDCGYYYH</sequence>
<dbReference type="PANTHER" id="PTHR23235">
    <property type="entry name" value="KRUEPPEL-LIKE TRANSCRIPTION FACTOR"/>
    <property type="match status" value="1"/>
</dbReference>
<reference evidence="9" key="1">
    <citation type="journal article" date="2011" name="Proc. Natl. Acad. Sci. U.S.A.">
        <title>Evolutionary erosion of yeast sex chromosomes by mating-type switching accidents.</title>
        <authorList>
            <person name="Gordon J.L."/>
            <person name="Armisen D."/>
            <person name="Proux-Wera E."/>
            <person name="Oheigeartaigh S.S."/>
            <person name="Byrne K.P."/>
            <person name="Wolfe K.H."/>
        </authorList>
    </citation>
    <scope>NUCLEOTIDE SEQUENCE [LARGE SCALE GENOMIC DNA]</scope>
    <source>
        <strain evidence="9">ATCC 76901 / BCRC 22586 / CBS 4309 / NBRC 1992 / NRRL Y-12630</strain>
    </source>
</reference>
<dbReference type="InterPro" id="IPR036236">
    <property type="entry name" value="Znf_C2H2_sf"/>
</dbReference>
<organism evidence="8 9">
    <name type="scientific">Naumovozyma castellii</name>
    <name type="common">Yeast</name>
    <name type="synonym">Saccharomyces castellii</name>
    <dbReference type="NCBI Taxonomy" id="27288"/>
    <lineage>
        <taxon>Eukaryota</taxon>
        <taxon>Fungi</taxon>
        <taxon>Dikarya</taxon>
        <taxon>Ascomycota</taxon>
        <taxon>Saccharomycotina</taxon>
        <taxon>Saccharomycetes</taxon>
        <taxon>Saccharomycetales</taxon>
        <taxon>Saccharomycetaceae</taxon>
        <taxon>Naumovozyma</taxon>
    </lineage>
</organism>
<dbReference type="Proteomes" id="UP000001640">
    <property type="component" value="Chromosome 1"/>
</dbReference>
<evidence type="ECO:0000259" key="7">
    <source>
        <dbReference type="PROSITE" id="PS50157"/>
    </source>
</evidence>
<gene>
    <name evidence="8" type="primary">NCAS0A02360</name>
    <name evidence="8" type="ordered locus">NCAS_0A02360</name>
</gene>
<feature type="compositionally biased region" description="Polar residues" evidence="6">
    <location>
        <begin position="263"/>
        <end position="281"/>
    </location>
</feature>
<dbReference type="AlphaFoldDB" id="G0V5Q6"/>
<dbReference type="RefSeq" id="XP_003673185.1">
    <property type="nucleotide sequence ID" value="XM_003673137.1"/>
</dbReference>
<feature type="region of interest" description="Disordered" evidence="6">
    <location>
        <begin position="1"/>
        <end position="61"/>
    </location>
</feature>
<dbReference type="SMART" id="SM00355">
    <property type="entry name" value="ZnF_C2H2"/>
    <property type="match status" value="3"/>
</dbReference>
<feature type="compositionally biased region" description="Polar residues" evidence="6">
    <location>
        <begin position="1"/>
        <end position="26"/>
    </location>
</feature>
<evidence type="ECO:0000256" key="2">
    <source>
        <dbReference type="ARBA" id="ARBA00022737"/>
    </source>
</evidence>
<evidence type="ECO:0000256" key="4">
    <source>
        <dbReference type="ARBA" id="ARBA00022833"/>
    </source>
</evidence>
<dbReference type="eggNOG" id="KOG1721">
    <property type="taxonomic scope" value="Eukaryota"/>
</dbReference>
<evidence type="ECO:0000256" key="3">
    <source>
        <dbReference type="ARBA" id="ARBA00022771"/>
    </source>
</evidence>
<evidence type="ECO:0000256" key="1">
    <source>
        <dbReference type="ARBA" id="ARBA00022723"/>
    </source>
</evidence>
<dbReference type="PANTHER" id="PTHR23235:SF120">
    <property type="entry name" value="KRUPPEL-LIKE FACTOR 15"/>
    <property type="match status" value="1"/>
</dbReference>
<evidence type="ECO:0000256" key="5">
    <source>
        <dbReference type="PROSITE-ProRule" id="PRU00042"/>
    </source>
</evidence>
<proteinExistence type="predicted"/>
<dbReference type="HOGENOM" id="CLU_035625_1_0_1"/>
<reference key="2">
    <citation type="submission" date="2011-08" db="EMBL/GenBank/DDBJ databases">
        <title>Genome sequence of Naumovozyma castellii.</title>
        <authorList>
            <person name="Gordon J.L."/>
            <person name="Armisen D."/>
            <person name="Proux-Wera E."/>
            <person name="OhEigeartaigh S.S."/>
            <person name="Byrne K.P."/>
            <person name="Wolfe K.H."/>
        </authorList>
    </citation>
    <scope>NUCLEOTIDE SEQUENCE</scope>
    <source>
        <strain>Type strain:CBS 4309</strain>
    </source>
</reference>
<dbReference type="GO" id="GO:0000981">
    <property type="term" value="F:DNA-binding transcription factor activity, RNA polymerase II-specific"/>
    <property type="evidence" value="ECO:0007669"/>
    <property type="project" value="TreeGrafter"/>
</dbReference>
<dbReference type="InterPro" id="IPR013087">
    <property type="entry name" value="Znf_C2H2_type"/>
</dbReference>
<feature type="compositionally biased region" description="Low complexity" evidence="6">
    <location>
        <begin position="38"/>
        <end position="51"/>
    </location>
</feature>
<keyword evidence="3 5" id="KW-0863">Zinc-finger</keyword>
<protein>
    <recommendedName>
        <fullName evidence="7">C2H2-type domain-containing protein</fullName>
    </recommendedName>
</protein>
<dbReference type="GeneID" id="96900283"/>
<evidence type="ECO:0000313" key="9">
    <source>
        <dbReference type="Proteomes" id="UP000001640"/>
    </source>
</evidence>
<dbReference type="GO" id="GO:0000978">
    <property type="term" value="F:RNA polymerase II cis-regulatory region sequence-specific DNA binding"/>
    <property type="evidence" value="ECO:0007669"/>
    <property type="project" value="TreeGrafter"/>
</dbReference>
<dbReference type="STRING" id="1064592.G0V5Q6"/>
<keyword evidence="1" id="KW-0479">Metal-binding</keyword>
<dbReference type="InParanoid" id="G0V5Q6"/>
<dbReference type="KEGG" id="ncs:NCAS_0A02360"/>
<feature type="region of interest" description="Disordered" evidence="6">
    <location>
        <begin position="180"/>
        <end position="211"/>
    </location>
</feature>